<proteinExistence type="inferred from homology"/>
<evidence type="ECO:0000259" key="8">
    <source>
        <dbReference type="PROSITE" id="PS50928"/>
    </source>
</evidence>
<reference evidence="9 10" key="1">
    <citation type="submission" date="2019-03" db="EMBL/GenBank/DDBJ databases">
        <title>Genomic Encyclopedia of Type Strains, Phase IV (KMG-IV): sequencing the most valuable type-strain genomes for metagenomic binning, comparative biology and taxonomic classification.</title>
        <authorList>
            <person name="Goeker M."/>
        </authorList>
    </citation>
    <scope>NUCLEOTIDE SEQUENCE [LARGE SCALE GENOMIC DNA]</scope>
    <source>
        <strain evidence="9 10">DSM 13575</strain>
    </source>
</reference>
<dbReference type="PANTHER" id="PTHR30193:SF37">
    <property type="entry name" value="INNER MEMBRANE ABC TRANSPORTER PERMEASE PROTEIN YCJO"/>
    <property type="match status" value="1"/>
</dbReference>
<evidence type="ECO:0000256" key="2">
    <source>
        <dbReference type="ARBA" id="ARBA00022448"/>
    </source>
</evidence>
<organism evidence="9 10">
    <name type="scientific">Petrotoga sibirica</name>
    <dbReference type="NCBI Taxonomy" id="156202"/>
    <lineage>
        <taxon>Bacteria</taxon>
        <taxon>Thermotogati</taxon>
        <taxon>Thermotogota</taxon>
        <taxon>Thermotogae</taxon>
        <taxon>Petrotogales</taxon>
        <taxon>Petrotogaceae</taxon>
        <taxon>Petrotoga</taxon>
    </lineage>
</organism>
<dbReference type="EMBL" id="SODZ01000007">
    <property type="protein sequence ID" value="TDX15503.1"/>
    <property type="molecule type" value="Genomic_DNA"/>
</dbReference>
<dbReference type="PANTHER" id="PTHR30193">
    <property type="entry name" value="ABC TRANSPORTER PERMEASE PROTEIN"/>
    <property type="match status" value="1"/>
</dbReference>
<dbReference type="InterPro" id="IPR051393">
    <property type="entry name" value="ABC_transporter_permease"/>
</dbReference>
<dbReference type="PROSITE" id="PS50928">
    <property type="entry name" value="ABC_TM1"/>
    <property type="match status" value="1"/>
</dbReference>
<keyword evidence="5 7" id="KW-1133">Transmembrane helix</keyword>
<keyword evidence="3" id="KW-1003">Cell membrane</keyword>
<dbReference type="InterPro" id="IPR035906">
    <property type="entry name" value="MetI-like_sf"/>
</dbReference>
<dbReference type="Proteomes" id="UP000294817">
    <property type="component" value="Unassembled WGS sequence"/>
</dbReference>
<feature type="transmembrane region" description="Helical" evidence="7">
    <location>
        <begin position="171"/>
        <end position="192"/>
    </location>
</feature>
<comment type="similarity">
    <text evidence="7">Belongs to the binding-protein-dependent transport system permease family.</text>
</comment>
<protein>
    <submittedName>
        <fullName evidence="9">Carbohydrate ABC transporter membrane protein 1 (CUT1 family)</fullName>
    </submittedName>
</protein>
<dbReference type="AlphaFoldDB" id="A0A4V3GQL0"/>
<evidence type="ECO:0000256" key="5">
    <source>
        <dbReference type="ARBA" id="ARBA00022989"/>
    </source>
</evidence>
<dbReference type="Gene3D" id="1.10.3720.10">
    <property type="entry name" value="MetI-like"/>
    <property type="match status" value="2"/>
</dbReference>
<keyword evidence="10" id="KW-1185">Reference proteome</keyword>
<evidence type="ECO:0000256" key="6">
    <source>
        <dbReference type="ARBA" id="ARBA00023136"/>
    </source>
</evidence>
<keyword evidence="6 7" id="KW-0472">Membrane</keyword>
<evidence type="ECO:0000313" key="10">
    <source>
        <dbReference type="Proteomes" id="UP000294817"/>
    </source>
</evidence>
<accession>A0A4V3GQL0</accession>
<name>A0A4V3GQL0_9BACT</name>
<feature type="transmembrane region" description="Helical" evidence="7">
    <location>
        <begin position="314"/>
        <end position="336"/>
    </location>
</feature>
<dbReference type="GO" id="GO:0055085">
    <property type="term" value="P:transmembrane transport"/>
    <property type="evidence" value="ECO:0007669"/>
    <property type="project" value="InterPro"/>
</dbReference>
<feature type="transmembrane region" description="Helical" evidence="7">
    <location>
        <begin position="204"/>
        <end position="225"/>
    </location>
</feature>
<evidence type="ECO:0000256" key="3">
    <source>
        <dbReference type="ARBA" id="ARBA00022475"/>
    </source>
</evidence>
<keyword evidence="4 7" id="KW-0812">Transmembrane</keyword>
<evidence type="ECO:0000313" key="9">
    <source>
        <dbReference type="EMBL" id="TDX15503.1"/>
    </source>
</evidence>
<dbReference type="SUPFAM" id="SSF161098">
    <property type="entry name" value="MetI-like"/>
    <property type="match status" value="1"/>
</dbReference>
<sequence>MKPKTREALSGYMFASPVIIIVLLFVIYPIIMIFYYSFTNFNPLETQKFKVPLNPQETIELHIGMFQTDVKSVEEIEEWFDLLTFIQYDVGINLTDEQKDAVFEYFDTEKLLENFIEGKLNTIMTNSEFMTTYMKEEKGLFKKYSPQIVGLENFRRLFNDDYVRISLFNTLLYTLIVVPIQTFLAVLLGVAANSKVKGVKFYKVVFFLPAITSSAAISMIFWLIYSKPGILNRILVTLFGNFGYQPIDWLNNPNTALFSIMLMNVWATAGYFMITFLAGLQDIPNSLYEAADIDGATGRQKFWRITLPLLRPQILFVIVMGTIGCMQVFDQIYFLIENMRNITISFYIYKNAFEYGNMGYASSLALILFGIIMFITFLQRRYIPEEY</sequence>
<comment type="caution">
    <text evidence="9">The sequence shown here is derived from an EMBL/GenBank/DDBJ whole genome shotgun (WGS) entry which is preliminary data.</text>
</comment>
<feature type="transmembrane region" description="Helical" evidence="7">
    <location>
        <begin position="356"/>
        <end position="378"/>
    </location>
</feature>
<feature type="transmembrane region" description="Helical" evidence="7">
    <location>
        <begin position="256"/>
        <end position="280"/>
    </location>
</feature>
<gene>
    <name evidence="9" type="ORF">C8D74_107102</name>
</gene>
<dbReference type="Pfam" id="PF00528">
    <property type="entry name" value="BPD_transp_1"/>
    <property type="match status" value="1"/>
</dbReference>
<feature type="domain" description="ABC transmembrane type-1" evidence="8">
    <location>
        <begin position="167"/>
        <end position="379"/>
    </location>
</feature>
<evidence type="ECO:0000256" key="7">
    <source>
        <dbReference type="RuleBase" id="RU363032"/>
    </source>
</evidence>
<keyword evidence="2 7" id="KW-0813">Transport</keyword>
<dbReference type="CDD" id="cd06261">
    <property type="entry name" value="TM_PBP2"/>
    <property type="match status" value="1"/>
</dbReference>
<dbReference type="InterPro" id="IPR000515">
    <property type="entry name" value="MetI-like"/>
</dbReference>
<evidence type="ECO:0000256" key="1">
    <source>
        <dbReference type="ARBA" id="ARBA00004651"/>
    </source>
</evidence>
<feature type="transmembrane region" description="Helical" evidence="7">
    <location>
        <begin position="12"/>
        <end position="36"/>
    </location>
</feature>
<dbReference type="RefSeq" id="WP_233186764.1">
    <property type="nucleotide sequence ID" value="NZ_SODZ01000007.1"/>
</dbReference>
<dbReference type="GO" id="GO:0005886">
    <property type="term" value="C:plasma membrane"/>
    <property type="evidence" value="ECO:0007669"/>
    <property type="project" value="UniProtKB-SubCell"/>
</dbReference>
<comment type="subcellular location">
    <subcellularLocation>
        <location evidence="1 7">Cell membrane</location>
        <topology evidence="1 7">Multi-pass membrane protein</topology>
    </subcellularLocation>
</comment>
<evidence type="ECO:0000256" key="4">
    <source>
        <dbReference type="ARBA" id="ARBA00022692"/>
    </source>
</evidence>